<dbReference type="EMBL" id="BMHQ01000003">
    <property type="protein sequence ID" value="GGE12194.1"/>
    <property type="molecule type" value="Genomic_DNA"/>
</dbReference>
<gene>
    <name evidence="1" type="ORF">GCM10011571_11970</name>
</gene>
<dbReference type="AlphaFoldDB" id="A0A8J2VCQ3"/>
<organism evidence="1 2">
    <name type="scientific">Marinithermofilum abyssi</name>
    <dbReference type="NCBI Taxonomy" id="1571185"/>
    <lineage>
        <taxon>Bacteria</taxon>
        <taxon>Bacillati</taxon>
        <taxon>Bacillota</taxon>
        <taxon>Bacilli</taxon>
        <taxon>Bacillales</taxon>
        <taxon>Thermoactinomycetaceae</taxon>
        <taxon>Marinithermofilum</taxon>
    </lineage>
</organism>
<accession>A0A8J2VCQ3</accession>
<dbReference type="Proteomes" id="UP000625210">
    <property type="component" value="Unassembled WGS sequence"/>
</dbReference>
<reference evidence="1" key="2">
    <citation type="submission" date="2020-09" db="EMBL/GenBank/DDBJ databases">
        <authorList>
            <person name="Sun Q."/>
            <person name="Zhou Y."/>
        </authorList>
    </citation>
    <scope>NUCLEOTIDE SEQUENCE</scope>
    <source>
        <strain evidence="1">CGMCC 1.15179</strain>
    </source>
</reference>
<protein>
    <submittedName>
        <fullName evidence="1">Uncharacterized protein</fullName>
    </submittedName>
</protein>
<comment type="caution">
    <text evidence="1">The sequence shown here is derived from an EMBL/GenBank/DDBJ whole genome shotgun (WGS) entry which is preliminary data.</text>
</comment>
<proteinExistence type="predicted"/>
<sequence>MGRKGLSWALLIHPTQIYRKNDPAIIQQFISRNKASIKDLQQKVANVSGDELFALILQDHKQLKELLYDPRSLGAIMVGVFASNWINKKMEKWLGEKNAADTLSQSVANNVTPEMGLALLDVADVVRQYPAVIEYFHHAKDGPFLRIWPNWKTAMRSSKP</sequence>
<evidence type="ECO:0000313" key="1">
    <source>
        <dbReference type="EMBL" id="GGE12194.1"/>
    </source>
</evidence>
<evidence type="ECO:0000313" key="2">
    <source>
        <dbReference type="Proteomes" id="UP000625210"/>
    </source>
</evidence>
<name>A0A8J2VCQ3_9BACL</name>
<reference evidence="1" key="1">
    <citation type="journal article" date="2014" name="Int. J. Syst. Evol. Microbiol.">
        <title>Complete genome sequence of Corynebacterium casei LMG S-19264T (=DSM 44701T), isolated from a smear-ripened cheese.</title>
        <authorList>
            <consortium name="US DOE Joint Genome Institute (JGI-PGF)"/>
            <person name="Walter F."/>
            <person name="Albersmeier A."/>
            <person name="Kalinowski J."/>
            <person name="Ruckert C."/>
        </authorList>
    </citation>
    <scope>NUCLEOTIDE SEQUENCE</scope>
    <source>
        <strain evidence="1">CGMCC 1.15179</strain>
    </source>
</reference>
<keyword evidence="2" id="KW-1185">Reference proteome</keyword>